<dbReference type="CDD" id="cd00093">
    <property type="entry name" value="HTH_XRE"/>
    <property type="match status" value="1"/>
</dbReference>
<name>A0AAW4H9G9_VIBVL</name>
<dbReference type="AlphaFoldDB" id="A0AAW4H9G9"/>
<dbReference type="InterPro" id="IPR010982">
    <property type="entry name" value="Lambda_DNA-bd_dom_sf"/>
</dbReference>
<dbReference type="Proteomes" id="UP000664056">
    <property type="component" value="Unassembled WGS sequence"/>
</dbReference>
<accession>A0AAW4H9G9</accession>
<organism evidence="1 2">
    <name type="scientific">Vibrio vulnificus</name>
    <dbReference type="NCBI Taxonomy" id="672"/>
    <lineage>
        <taxon>Bacteria</taxon>
        <taxon>Pseudomonadati</taxon>
        <taxon>Pseudomonadota</taxon>
        <taxon>Gammaproteobacteria</taxon>
        <taxon>Vibrionales</taxon>
        <taxon>Vibrionaceae</taxon>
        <taxon>Vibrio</taxon>
    </lineage>
</organism>
<dbReference type="GO" id="GO:0003677">
    <property type="term" value="F:DNA binding"/>
    <property type="evidence" value="ECO:0007669"/>
    <property type="project" value="InterPro"/>
</dbReference>
<gene>
    <name evidence="1" type="ORF">J0J18_05355</name>
</gene>
<sequence>MAQDFKDSLSLWIEAKGISRKDLIALLQNKYYEEFKGLDAITLSRWLNGKSTPPLYKQFYIAKCLDINLREYILSLELSKMKYPTKYDTVFYNLTKVLDFSISVLSYRHVPKSVKSEISRDTFQEHVERFGGFYSDISALKSFKNALYEMKSTINYKSIVLKNDEDEIIGHWSGIMDISGLNGMPSFISIPDDEVDRSCLVSLGYYVRSEHYFELIVQAICLYLMSYAKTKDFIYFYNVDCRPIIEFCKFVFNAEEMKYYPPLDEKDKMGVYLLKFNIIKSIANPIILKRVQEKLNCLAECDFDNCQLCNLKEIELRESNTYKISIE</sequence>
<proteinExistence type="predicted"/>
<dbReference type="RefSeq" id="WP_045628577.1">
    <property type="nucleotide sequence ID" value="NZ_CP150832.1"/>
</dbReference>
<comment type="caution">
    <text evidence="1">The sequence shown here is derived from an EMBL/GenBank/DDBJ whole genome shotgun (WGS) entry which is preliminary data.</text>
</comment>
<protein>
    <submittedName>
        <fullName evidence="1">Helix-turn-helix transcriptional regulator</fullName>
    </submittedName>
</protein>
<dbReference type="Gene3D" id="1.10.260.40">
    <property type="entry name" value="lambda repressor-like DNA-binding domains"/>
    <property type="match status" value="1"/>
</dbReference>
<evidence type="ECO:0000313" key="1">
    <source>
        <dbReference type="EMBL" id="MBN8121149.1"/>
    </source>
</evidence>
<dbReference type="EMBL" id="JAFKOQ010000002">
    <property type="protein sequence ID" value="MBN8121149.1"/>
    <property type="molecule type" value="Genomic_DNA"/>
</dbReference>
<evidence type="ECO:0000313" key="2">
    <source>
        <dbReference type="Proteomes" id="UP000664056"/>
    </source>
</evidence>
<dbReference type="InterPro" id="IPR001387">
    <property type="entry name" value="Cro/C1-type_HTH"/>
</dbReference>
<reference evidence="1" key="1">
    <citation type="submission" date="2021-03" db="EMBL/GenBank/DDBJ databases">
        <title>Study of the foodborne Vibrio vulnificus isolates from China.</title>
        <authorList>
            <person name="Zheng Z."/>
            <person name="Ye L."/>
        </authorList>
    </citation>
    <scope>NUCLEOTIDE SEQUENCE</scope>
    <source>
        <strain evidence="1">Vv1582</strain>
    </source>
</reference>